<evidence type="ECO:0000256" key="3">
    <source>
        <dbReference type="ARBA" id="ARBA00022723"/>
    </source>
</evidence>
<dbReference type="InterPro" id="IPR002716">
    <property type="entry name" value="PIN_dom"/>
</dbReference>
<evidence type="ECO:0000256" key="5">
    <source>
        <dbReference type="ARBA" id="ARBA00022842"/>
    </source>
</evidence>
<dbReference type="CDD" id="cd09873">
    <property type="entry name" value="PIN_Pae0151-like"/>
    <property type="match status" value="1"/>
</dbReference>
<dbReference type="InterPro" id="IPR044153">
    <property type="entry name" value="PIN_Pae0151-like"/>
</dbReference>
<dbReference type="EC" id="3.1.-.-" evidence="6"/>
<proteinExistence type="inferred from homology"/>
<keyword evidence="4 6" id="KW-0378">Hydrolase</keyword>
<dbReference type="GO" id="GO:0016787">
    <property type="term" value="F:hydrolase activity"/>
    <property type="evidence" value="ECO:0007669"/>
    <property type="project" value="UniProtKB-KW"/>
</dbReference>
<keyword evidence="5 6" id="KW-0460">Magnesium</keyword>
<dbReference type="InterPro" id="IPR051619">
    <property type="entry name" value="TypeII_TA_RNase_PINc/VapC"/>
</dbReference>
<comment type="cofactor">
    <cofactor evidence="6">
        <name>Mg(2+)</name>
        <dbReference type="ChEBI" id="CHEBI:18420"/>
    </cofactor>
</comment>
<gene>
    <name evidence="6" type="primary">vapC</name>
    <name evidence="8" type="ORF">AVDCRST_MAG04-3473</name>
</gene>
<dbReference type="InterPro" id="IPR022907">
    <property type="entry name" value="VapC_family"/>
</dbReference>
<evidence type="ECO:0000256" key="1">
    <source>
        <dbReference type="ARBA" id="ARBA00022649"/>
    </source>
</evidence>
<dbReference type="Pfam" id="PF01850">
    <property type="entry name" value="PIN"/>
    <property type="match status" value="1"/>
</dbReference>
<organism evidence="8">
    <name type="scientific">uncultured Acetobacteraceae bacterium</name>
    <dbReference type="NCBI Taxonomy" id="169975"/>
    <lineage>
        <taxon>Bacteria</taxon>
        <taxon>Pseudomonadati</taxon>
        <taxon>Pseudomonadota</taxon>
        <taxon>Alphaproteobacteria</taxon>
        <taxon>Acetobacterales</taxon>
        <taxon>Acetobacteraceae</taxon>
        <taxon>environmental samples</taxon>
    </lineage>
</organism>
<dbReference type="Gene3D" id="3.40.50.1010">
    <property type="entry name" value="5'-nuclease"/>
    <property type="match status" value="1"/>
</dbReference>
<dbReference type="GO" id="GO:0004540">
    <property type="term" value="F:RNA nuclease activity"/>
    <property type="evidence" value="ECO:0007669"/>
    <property type="project" value="InterPro"/>
</dbReference>
<comment type="similarity">
    <text evidence="6">Belongs to the PINc/VapC protein family.</text>
</comment>
<reference evidence="8" key="1">
    <citation type="submission" date="2020-02" db="EMBL/GenBank/DDBJ databases">
        <authorList>
            <person name="Meier V. D."/>
        </authorList>
    </citation>
    <scope>NUCLEOTIDE SEQUENCE</scope>
    <source>
        <strain evidence="8">AVDCRST_MAG04</strain>
    </source>
</reference>
<dbReference type="AlphaFoldDB" id="A0A6J4JHE9"/>
<feature type="binding site" evidence="6">
    <location>
        <position position="103"/>
    </location>
    <ligand>
        <name>Mg(2+)</name>
        <dbReference type="ChEBI" id="CHEBI:18420"/>
    </ligand>
</feature>
<keyword evidence="6" id="KW-0800">Toxin</keyword>
<dbReference type="InterPro" id="IPR029060">
    <property type="entry name" value="PIN-like_dom_sf"/>
</dbReference>
<keyword evidence="2 6" id="KW-0540">Nuclease</keyword>
<keyword evidence="3 6" id="KW-0479">Metal-binding</keyword>
<evidence type="ECO:0000259" key="7">
    <source>
        <dbReference type="Pfam" id="PF01850"/>
    </source>
</evidence>
<dbReference type="GO" id="GO:0090729">
    <property type="term" value="F:toxin activity"/>
    <property type="evidence" value="ECO:0007669"/>
    <property type="project" value="UniProtKB-KW"/>
</dbReference>
<dbReference type="HAMAP" id="MF_00265">
    <property type="entry name" value="VapC_Nob1"/>
    <property type="match status" value="1"/>
</dbReference>
<keyword evidence="1 6" id="KW-1277">Toxin-antitoxin system</keyword>
<dbReference type="EMBL" id="CADCTL010000255">
    <property type="protein sequence ID" value="CAA9277149.1"/>
    <property type="molecule type" value="Genomic_DNA"/>
</dbReference>
<feature type="domain" description="PIN" evidence="7">
    <location>
        <begin position="5"/>
        <end position="128"/>
    </location>
</feature>
<feature type="binding site" evidence="6">
    <location>
        <position position="7"/>
    </location>
    <ligand>
        <name>Mg(2+)</name>
        <dbReference type="ChEBI" id="CHEBI:18420"/>
    </ligand>
</feature>
<evidence type="ECO:0000313" key="8">
    <source>
        <dbReference type="EMBL" id="CAA9277149.1"/>
    </source>
</evidence>
<name>A0A6J4JHE9_9PROT</name>
<evidence type="ECO:0000256" key="2">
    <source>
        <dbReference type="ARBA" id="ARBA00022722"/>
    </source>
</evidence>
<evidence type="ECO:0000256" key="4">
    <source>
        <dbReference type="ARBA" id="ARBA00022801"/>
    </source>
</evidence>
<dbReference type="PANTHER" id="PTHR35901:SF1">
    <property type="entry name" value="EXONUCLEASE VAPC9"/>
    <property type="match status" value="1"/>
</dbReference>
<dbReference type="GO" id="GO:0000287">
    <property type="term" value="F:magnesium ion binding"/>
    <property type="evidence" value="ECO:0007669"/>
    <property type="project" value="UniProtKB-UniRule"/>
</dbReference>
<accession>A0A6J4JHE9</accession>
<evidence type="ECO:0000256" key="6">
    <source>
        <dbReference type="HAMAP-Rule" id="MF_00265"/>
    </source>
</evidence>
<dbReference type="PANTHER" id="PTHR35901">
    <property type="entry name" value="RIBONUCLEASE VAPC3"/>
    <property type="match status" value="1"/>
</dbReference>
<dbReference type="SUPFAM" id="SSF88723">
    <property type="entry name" value="PIN domain-like"/>
    <property type="match status" value="1"/>
</dbReference>
<protein>
    <recommendedName>
        <fullName evidence="6">Ribonuclease VapC</fullName>
        <shortName evidence="6">RNase VapC</shortName>
        <ecNumber evidence="6">3.1.-.-</ecNumber>
    </recommendedName>
    <alternativeName>
        <fullName evidence="6">Toxin VapC</fullName>
    </alternativeName>
</protein>
<sequence length="138" mass="14474">MTRCVLDSSVALAWVLPGEGGASTEALLDEVASVGAAVPGLWPLETASVLLAAERRGRIALAERQQALATLKELPIRIDPHTAAHAWGDALHLASSRDLTLYDASYLELALRLGLPLASLDRKLREAAAACGVALLGE</sequence>
<comment type="function">
    <text evidence="6">Toxic component of a toxin-antitoxin (TA) system. An RNase.</text>
</comment>